<accession>A0ACB8X5I8</accession>
<proteinExistence type="predicted"/>
<dbReference type="EMBL" id="CM041533">
    <property type="protein sequence ID" value="KAI3375363.1"/>
    <property type="molecule type" value="Genomic_DNA"/>
</dbReference>
<comment type="caution">
    <text evidence="1">The sequence shown here is derived from an EMBL/GenBank/DDBJ whole genome shotgun (WGS) entry which is preliminary data.</text>
</comment>
<keyword evidence="2" id="KW-1185">Reference proteome</keyword>
<name>A0ACB8X5I8_9TELE</name>
<sequence length="891" mass="100123">ISWIPHRRGNRIQDPVIRSTMLYFQVVILAATVMLVYYCEFTDTFSPAQQGFICRDPTLTKPDPGPEQDSRIQPVILYSVVGGLPVVLISGIELVIFLLHYNSNNLYDPEKVVVMGDCCYVNPMVRRTVRFLGVYVFGLFTTDIFVNTGQLVTGSLAPHFLSVCQPNYTALGCQDTALFVSQSDACTGDADDIMRARKTFPSKEAALSLYTAIYLAMYVMSCVGSSGGRLTGPLVSLSLVSLALLTGINRVTEYRNHWSDVFAGQAIGGAIAVFLVVFVVQYFRKRPVISQSPSDAGTANTDEASAQINHTTETSDKYIVTQVKHKHYTSSFSQLTSVTHVVCDVPSCIMSEKHHIQEDIRQKKLELDQEKLKLQFLKKKALREQWLLQDSTSHNAPGSSQQQSLLSDQQQTRALQLKIHRMEIEVESLERAESMISTNESFILNRLKAVEKSPEDIIKEAQDSFVPALFAMEINVTKNLLTGESTVLSTATIPPEELNQHTGLKVYDGGRKCVYALNSQEGSHEQSCVSDLSANEVEQLLRNATLHRQLNHQNYQKSQSRGEGHCFYSHHDERNRVDECDLRNQGEHYGNHLLRSNMMEKDLVCRENWQRKPVAEHHYGHQESYYRRQEERYNQSNLSESHRLGNHKGMGHHYGNQKDHRSSYQVRKCHSVQEDRPTSHHATAIIRSNSCVNGGRTNGFTLPRSHDQEVVSAYQPQLCYTPANYIPLTDYISVDEEELYCYSPPSYHSHGGNPPTALYNNPTHSDRVPSPLYGEHTPYTILKTTETTEPITAIFMGFQTAQDDSGQGQEFEGSLKAELVIIKDGEDNDDDITMKEKKSHTQLGGSSNPTGSFHPGNMGRKEGVGDRRMDRRVGPGIKKIQKKHKACCSVC</sequence>
<organism evidence="1 2">
    <name type="scientific">Scortum barcoo</name>
    <name type="common">barcoo grunter</name>
    <dbReference type="NCBI Taxonomy" id="214431"/>
    <lineage>
        <taxon>Eukaryota</taxon>
        <taxon>Metazoa</taxon>
        <taxon>Chordata</taxon>
        <taxon>Craniata</taxon>
        <taxon>Vertebrata</taxon>
        <taxon>Euteleostomi</taxon>
        <taxon>Actinopterygii</taxon>
        <taxon>Neopterygii</taxon>
        <taxon>Teleostei</taxon>
        <taxon>Neoteleostei</taxon>
        <taxon>Acanthomorphata</taxon>
        <taxon>Eupercaria</taxon>
        <taxon>Centrarchiformes</taxon>
        <taxon>Terapontoidei</taxon>
        <taxon>Terapontidae</taxon>
        <taxon>Scortum</taxon>
    </lineage>
</organism>
<dbReference type="Proteomes" id="UP000831701">
    <property type="component" value="Chromosome 3"/>
</dbReference>
<evidence type="ECO:0000313" key="2">
    <source>
        <dbReference type="Proteomes" id="UP000831701"/>
    </source>
</evidence>
<feature type="non-terminal residue" evidence="1">
    <location>
        <position position="1"/>
    </location>
</feature>
<evidence type="ECO:0000313" key="1">
    <source>
        <dbReference type="EMBL" id="KAI3375363.1"/>
    </source>
</evidence>
<gene>
    <name evidence="1" type="ORF">L3Q82_021861</name>
</gene>
<reference evidence="1" key="1">
    <citation type="submission" date="2022-04" db="EMBL/GenBank/DDBJ databases">
        <title>Jade perch genome.</title>
        <authorList>
            <person name="Chao B."/>
        </authorList>
    </citation>
    <scope>NUCLEOTIDE SEQUENCE</scope>
    <source>
        <strain evidence="1">CB-2022</strain>
    </source>
</reference>
<protein>
    <submittedName>
        <fullName evidence="1">Uncharacterized protein</fullName>
    </submittedName>
</protein>